<evidence type="ECO:0000313" key="2">
    <source>
        <dbReference type="Proteomes" id="UP000887565"/>
    </source>
</evidence>
<dbReference type="WBParaSite" id="nRc.2.0.1.t07097-RA">
    <property type="protein sequence ID" value="nRc.2.0.1.t07097-RA"/>
    <property type="gene ID" value="nRc.2.0.1.g07097"/>
</dbReference>
<dbReference type="Proteomes" id="UP000887565">
    <property type="component" value="Unplaced"/>
</dbReference>
<evidence type="ECO:0000313" key="3">
    <source>
        <dbReference type="WBParaSite" id="nRc.2.0.1.t07097-RA"/>
    </source>
</evidence>
<name>A0A915I0S9_ROMCU</name>
<feature type="compositionally biased region" description="Basic and acidic residues" evidence="1">
    <location>
        <begin position="1"/>
        <end position="16"/>
    </location>
</feature>
<keyword evidence="2" id="KW-1185">Reference proteome</keyword>
<evidence type="ECO:0000256" key="1">
    <source>
        <dbReference type="SAM" id="MobiDB-lite"/>
    </source>
</evidence>
<feature type="region of interest" description="Disordered" evidence="1">
    <location>
        <begin position="1"/>
        <end position="49"/>
    </location>
</feature>
<dbReference type="AlphaFoldDB" id="A0A915I0S9"/>
<reference evidence="3" key="1">
    <citation type="submission" date="2022-11" db="UniProtKB">
        <authorList>
            <consortium name="WormBaseParasite"/>
        </authorList>
    </citation>
    <scope>IDENTIFICATION</scope>
</reference>
<sequence length="93" mass="10488">MSETNAKLKIEKEKHDRKPKHEQRKAQKKLDKKIKRKQKDFGSGTGAQVAGTKITGAQTAIRNDQVPNWLSPKGGAETKAPKRAFLYFAWALQ</sequence>
<proteinExistence type="predicted"/>
<organism evidence="2 3">
    <name type="scientific">Romanomermis culicivorax</name>
    <name type="common">Nematode worm</name>
    <dbReference type="NCBI Taxonomy" id="13658"/>
    <lineage>
        <taxon>Eukaryota</taxon>
        <taxon>Metazoa</taxon>
        <taxon>Ecdysozoa</taxon>
        <taxon>Nematoda</taxon>
        <taxon>Enoplea</taxon>
        <taxon>Dorylaimia</taxon>
        <taxon>Mermithida</taxon>
        <taxon>Mermithoidea</taxon>
        <taxon>Mermithidae</taxon>
        <taxon>Romanomermis</taxon>
    </lineage>
</organism>
<protein>
    <submittedName>
        <fullName evidence="3">Uncharacterized protein</fullName>
    </submittedName>
</protein>
<accession>A0A915I0S9</accession>